<sequence>MNSFGGDLAHMASKCILIWYIHRNKSAEGKWHPVSVAISRRPRRPQAFSSSHRPCRRLCSPRATSTLACASSLSITPS</sequence>
<dbReference type="AlphaFoldDB" id="A0AAD7DK85"/>
<comment type="caution">
    <text evidence="1">The sequence shown here is derived from an EMBL/GenBank/DDBJ whole genome shotgun (WGS) entry which is preliminary data.</text>
</comment>
<reference evidence="1" key="1">
    <citation type="submission" date="2023-03" db="EMBL/GenBank/DDBJ databases">
        <title>Massive genome expansion in bonnet fungi (Mycena s.s.) driven by repeated elements and novel gene families across ecological guilds.</title>
        <authorList>
            <consortium name="Lawrence Berkeley National Laboratory"/>
            <person name="Harder C.B."/>
            <person name="Miyauchi S."/>
            <person name="Viragh M."/>
            <person name="Kuo A."/>
            <person name="Thoen E."/>
            <person name="Andreopoulos B."/>
            <person name="Lu D."/>
            <person name="Skrede I."/>
            <person name="Drula E."/>
            <person name="Henrissat B."/>
            <person name="Morin E."/>
            <person name="Kohler A."/>
            <person name="Barry K."/>
            <person name="LaButti K."/>
            <person name="Morin E."/>
            <person name="Salamov A."/>
            <person name="Lipzen A."/>
            <person name="Mereny Z."/>
            <person name="Hegedus B."/>
            <person name="Baldrian P."/>
            <person name="Stursova M."/>
            <person name="Weitz H."/>
            <person name="Taylor A."/>
            <person name="Grigoriev I.V."/>
            <person name="Nagy L.G."/>
            <person name="Martin F."/>
            <person name="Kauserud H."/>
        </authorList>
    </citation>
    <scope>NUCLEOTIDE SEQUENCE</scope>
    <source>
        <strain evidence="1">CBHHK067</strain>
    </source>
</reference>
<gene>
    <name evidence="1" type="ORF">B0H17DRAFT_512325</name>
</gene>
<dbReference type="EMBL" id="JARKIE010000049">
    <property type="protein sequence ID" value="KAJ7692842.1"/>
    <property type="molecule type" value="Genomic_DNA"/>
</dbReference>
<accession>A0AAD7DK85</accession>
<name>A0AAD7DK85_MYCRO</name>
<proteinExistence type="predicted"/>
<protein>
    <submittedName>
        <fullName evidence="1">Uncharacterized protein</fullName>
    </submittedName>
</protein>
<evidence type="ECO:0000313" key="1">
    <source>
        <dbReference type="EMBL" id="KAJ7692842.1"/>
    </source>
</evidence>
<evidence type="ECO:0000313" key="2">
    <source>
        <dbReference type="Proteomes" id="UP001221757"/>
    </source>
</evidence>
<keyword evidence="2" id="KW-1185">Reference proteome</keyword>
<organism evidence="1 2">
    <name type="scientific">Mycena rosella</name>
    <name type="common">Pink bonnet</name>
    <name type="synonym">Agaricus rosellus</name>
    <dbReference type="NCBI Taxonomy" id="1033263"/>
    <lineage>
        <taxon>Eukaryota</taxon>
        <taxon>Fungi</taxon>
        <taxon>Dikarya</taxon>
        <taxon>Basidiomycota</taxon>
        <taxon>Agaricomycotina</taxon>
        <taxon>Agaricomycetes</taxon>
        <taxon>Agaricomycetidae</taxon>
        <taxon>Agaricales</taxon>
        <taxon>Marasmiineae</taxon>
        <taxon>Mycenaceae</taxon>
        <taxon>Mycena</taxon>
    </lineage>
</organism>
<dbReference type="Proteomes" id="UP001221757">
    <property type="component" value="Unassembled WGS sequence"/>
</dbReference>